<dbReference type="SUPFAM" id="SSF46955">
    <property type="entry name" value="Putative DNA-binding domain"/>
    <property type="match status" value="1"/>
</dbReference>
<accession>A0ABT3VH10</accession>
<dbReference type="PANTHER" id="PTHR30204">
    <property type="entry name" value="REDOX-CYCLING DRUG-SENSING TRANSCRIPTIONAL ACTIVATOR SOXR"/>
    <property type="match status" value="1"/>
</dbReference>
<dbReference type="Proteomes" id="UP001165590">
    <property type="component" value="Unassembled WGS sequence"/>
</dbReference>
<keyword evidence="4" id="KW-1185">Reference proteome</keyword>
<dbReference type="Pfam" id="PF13411">
    <property type="entry name" value="MerR_1"/>
    <property type="match status" value="1"/>
</dbReference>
<dbReference type="InterPro" id="IPR000551">
    <property type="entry name" value="MerR-type_HTH_dom"/>
</dbReference>
<organism evidence="3 4">
    <name type="scientific">Streptomyces ortus</name>
    <dbReference type="NCBI Taxonomy" id="2867268"/>
    <lineage>
        <taxon>Bacteria</taxon>
        <taxon>Bacillati</taxon>
        <taxon>Actinomycetota</taxon>
        <taxon>Actinomycetes</taxon>
        <taxon>Kitasatosporales</taxon>
        <taxon>Streptomycetaceae</taxon>
        <taxon>Streptomyces</taxon>
    </lineage>
</organism>
<dbReference type="InterPro" id="IPR009061">
    <property type="entry name" value="DNA-bd_dom_put_sf"/>
</dbReference>
<evidence type="ECO:0000313" key="4">
    <source>
        <dbReference type="Proteomes" id="UP001165590"/>
    </source>
</evidence>
<evidence type="ECO:0000256" key="1">
    <source>
        <dbReference type="ARBA" id="ARBA00023125"/>
    </source>
</evidence>
<dbReference type="Gene3D" id="1.10.1660.10">
    <property type="match status" value="1"/>
</dbReference>
<sequence length="118" mass="12889">MRIGQLARRSGVGVRALRHYEEQRLLESTRTPGGQRDCPGEVLERVQLIQDLFAAGLSSRTVVELLPCVSTGVATPAMLDQLVVERDRIAARVQDLTRARTEPGRVIENVTAANVAQG</sequence>
<dbReference type="InterPro" id="IPR047057">
    <property type="entry name" value="MerR_fam"/>
</dbReference>
<keyword evidence="1" id="KW-0238">DNA-binding</keyword>
<dbReference type="PANTHER" id="PTHR30204:SF97">
    <property type="entry name" value="MERR FAMILY REGULATORY PROTEIN"/>
    <property type="match status" value="1"/>
</dbReference>
<dbReference type="PROSITE" id="PS50937">
    <property type="entry name" value="HTH_MERR_2"/>
    <property type="match status" value="1"/>
</dbReference>
<dbReference type="EMBL" id="JAIFZO010000002">
    <property type="protein sequence ID" value="MCX4237766.1"/>
    <property type="molecule type" value="Genomic_DNA"/>
</dbReference>
<feature type="domain" description="HTH merR-type" evidence="2">
    <location>
        <begin position="1"/>
        <end position="68"/>
    </location>
</feature>
<proteinExistence type="predicted"/>
<dbReference type="RefSeq" id="WP_267031665.1">
    <property type="nucleotide sequence ID" value="NZ_JAIFZO010000002.1"/>
</dbReference>
<reference evidence="3" key="1">
    <citation type="journal article" date="2022" name="bioRxiv">
        <title>Discovery and biosynthetic assessment of Streptomyces ortus sp nov. isolated from a deep-sea sponge.</title>
        <authorList>
            <person name="Williams S.E."/>
        </authorList>
    </citation>
    <scope>NUCLEOTIDE SEQUENCE</scope>
    <source>
        <strain evidence="3">A15ISP2-DRY2</strain>
    </source>
</reference>
<evidence type="ECO:0000313" key="3">
    <source>
        <dbReference type="EMBL" id="MCX4237766.1"/>
    </source>
</evidence>
<name>A0ABT3VH10_9ACTN</name>
<dbReference type="SMART" id="SM00422">
    <property type="entry name" value="HTH_MERR"/>
    <property type="match status" value="1"/>
</dbReference>
<gene>
    <name evidence="3" type="ORF">K3769_34350</name>
</gene>
<comment type="caution">
    <text evidence="3">The sequence shown here is derived from an EMBL/GenBank/DDBJ whole genome shotgun (WGS) entry which is preliminary data.</text>
</comment>
<evidence type="ECO:0000259" key="2">
    <source>
        <dbReference type="PROSITE" id="PS50937"/>
    </source>
</evidence>
<protein>
    <submittedName>
        <fullName evidence="3">MerR family transcriptional regulator</fullName>
    </submittedName>
</protein>